<dbReference type="PANTHER" id="PTHR30042">
    <property type="entry name" value="POTASSIUM-TRANSPORTING ATPASE C CHAIN"/>
    <property type="match status" value="1"/>
</dbReference>
<evidence type="ECO:0000256" key="11">
    <source>
        <dbReference type="HAMAP-Rule" id="MF_00276"/>
    </source>
</evidence>
<evidence type="ECO:0000256" key="7">
    <source>
        <dbReference type="ARBA" id="ARBA00022958"/>
    </source>
</evidence>
<evidence type="ECO:0000256" key="6">
    <source>
        <dbReference type="ARBA" id="ARBA00022840"/>
    </source>
</evidence>
<keyword evidence="11" id="KW-0997">Cell inner membrane</keyword>
<comment type="subcellular location">
    <subcellularLocation>
        <location evidence="11">Cell inner membrane</location>
        <topology evidence="11">Single-pass membrane protein</topology>
    </subcellularLocation>
</comment>
<dbReference type="GO" id="GO:0008556">
    <property type="term" value="F:P-type potassium transmembrane transporter activity"/>
    <property type="evidence" value="ECO:0007669"/>
    <property type="project" value="InterPro"/>
</dbReference>
<keyword evidence="6 11" id="KW-0067">ATP-binding</keyword>
<gene>
    <name evidence="11" type="primary">kdpC</name>
    <name evidence="12" type="ORF">A7J57_09890</name>
</gene>
<dbReference type="Proteomes" id="UP000077098">
    <property type="component" value="Unassembled WGS sequence"/>
</dbReference>
<evidence type="ECO:0000256" key="10">
    <source>
        <dbReference type="ARBA" id="ARBA00023136"/>
    </source>
</evidence>
<dbReference type="RefSeq" id="WP_063950328.1">
    <property type="nucleotide sequence ID" value="NZ_LXPS01000036.1"/>
</dbReference>
<protein>
    <recommendedName>
        <fullName evidence="11">Potassium-transporting ATPase KdpC subunit</fullName>
    </recommendedName>
    <alternativeName>
        <fullName evidence="11">ATP phosphohydrolase [potassium-transporting] C chain</fullName>
    </alternativeName>
    <alternativeName>
        <fullName evidence="11">Potassium-binding and translocating subunit C</fullName>
    </alternativeName>
    <alternativeName>
        <fullName evidence="11">Potassium-translocating ATPase C chain</fullName>
    </alternativeName>
</protein>
<keyword evidence="3 11" id="KW-0633">Potassium transport</keyword>
<keyword evidence="10 11" id="KW-0472">Membrane</keyword>
<evidence type="ECO:0000256" key="1">
    <source>
        <dbReference type="ARBA" id="ARBA00022448"/>
    </source>
</evidence>
<dbReference type="EMBL" id="LXPS01000036">
    <property type="protein sequence ID" value="OAE40577.1"/>
    <property type="molecule type" value="Genomic_DNA"/>
</dbReference>
<name>A0A176X1N5_AGRTU</name>
<evidence type="ECO:0000313" key="13">
    <source>
        <dbReference type="Proteomes" id="UP000077098"/>
    </source>
</evidence>
<keyword evidence="9 11" id="KW-0406">Ion transport</keyword>
<evidence type="ECO:0000256" key="8">
    <source>
        <dbReference type="ARBA" id="ARBA00022989"/>
    </source>
</evidence>
<comment type="function">
    <text evidence="11">Part of the high-affinity ATP-driven potassium transport (or Kdp) system, which catalyzes the hydrolysis of ATP coupled with the electrogenic transport of potassium into the cytoplasm. This subunit acts as a catalytic chaperone that increases the ATP-binding affinity of the ATP-hydrolyzing subunit KdpB by the formation of a transient KdpB/KdpC/ATP ternary complex.</text>
</comment>
<sequence length="188" mass="19374">MFKQLRPALVLILATTAITGLAYPLGMTGLAQAIFPFQANGSLIEKNGAVVGSQLIGQAFASEKYFHGRPSAAGDGYNAASSSGSNLGPTSGKLIDRVKKDYEAAKAENPAAEVPADLVTASGSGLDPHVSPEAAYFQIPRVAKARGVDEAALRAIVERHVEGPELGFVGEPVVNVLAVNMELDAAGS</sequence>
<dbReference type="GO" id="GO:0005886">
    <property type="term" value="C:plasma membrane"/>
    <property type="evidence" value="ECO:0007669"/>
    <property type="project" value="UniProtKB-SubCell"/>
</dbReference>
<evidence type="ECO:0000313" key="12">
    <source>
        <dbReference type="EMBL" id="OAE40577.1"/>
    </source>
</evidence>
<comment type="similarity">
    <text evidence="11">Belongs to the KdpC family.</text>
</comment>
<reference evidence="12 13" key="1">
    <citation type="submission" date="2016-05" db="EMBL/GenBank/DDBJ databases">
        <authorList>
            <person name="Lavstsen T."/>
            <person name="Jespersen J.S."/>
        </authorList>
    </citation>
    <scope>NUCLEOTIDE SEQUENCE [LARGE SCALE GENOMIC DNA]</scope>
    <source>
        <strain evidence="12 13">KCJ1736</strain>
    </source>
</reference>
<dbReference type="GO" id="GO:0005524">
    <property type="term" value="F:ATP binding"/>
    <property type="evidence" value="ECO:0007669"/>
    <property type="project" value="UniProtKB-UniRule"/>
</dbReference>
<dbReference type="PANTHER" id="PTHR30042:SF2">
    <property type="entry name" value="POTASSIUM-TRANSPORTING ATPASE KDPC SUBUNIT"/>
    <property type="match status" value="1"/>
</dbReference>
<keyword evidence="4 11" id="KW-0812">Transmembrane</keyword>
<evidence type="ECO:0000256" key="4">
    <source>
        <dbReference type="ARBA" id="ARBA00022692"/>
    </source>
</evidence>
<keyword evidence="5 11" id="KW-0547">Nucleotide-binding</keyword>
<evidence type="ECO:0000256" key="3">
    <source>
        <dbReference type="ARBA" id="ARBA00022538"/>
    </source>
</evidence>
<keyword evidence="1 11" id="KW-0813">Transport</keyword>
<keyword evidence="2 11" id="KW-1003">Cell membrane</keyword>
<comment type="subunit">
    <text evidence="11">The system is composed of three essential subunits: KdpA, KdpB and KdpC.</text>
</comment>
<keyword evidence="8 11" id="KW-1133">Transmembrane helix</keyword>
<evidence type="ECO:0000256" key="2">
    <source>
        <dbReference type="ARBA" id="ARBA00022475"/>
    </source>
</evidence>
<dbReference type="HAMAP" id="MF_00276">
    <property type="entry name" value="KdpC"/>
    <property type="match status" value="1"/>
</dbReference>
<dbReference type="NCBIfam" id="TIGR00681">
    <property type="entry name" value="kdpC"/>
    <property type="match status" value="1"/>
</dbReference>
<dbReference type="AlphaFoldDB" id="A0A176X1N5"/>
<keyword evidence="7 11" id="KW-0630">Potassium</keyword>
<accession>A0A176X1N5</accession>
<evidence type="ECO:0000256" key="9">
    <source>
        <dbReference type="ARBA" id="ARBA00023065"/>
    </source>
</evidence>
<dbReference type="PIRSF" id="PIRSF001296">
    <property type="entry name" value="K_ATPase_KdpC"/>
    <property type="match status" value="1"/>
</dbReference>
<proteinExistence type="inferred from homology"/>
<dbReference type="Pfam" id="PF02669">
    <property type="entry name" value="KdpC"/>
    <property type="match status" value="1"/>
</dbReference>
<comment type="caution">
    <text evidence="12">The sequence shown here is derived from an EMBL/GenBank/DDBJ whole genome shotgun (WGS) entry which is preliminary data.</text>
</comment>
<dbReference type="InterPro" id="IPR003820">
    <property type="entry name" value="KdpC"/>
</dbReference>
<dbReference type="NCBIfam" id="NF001454">
    <property type="entry name" value="PRK00315.1"/>
    <property type="match status" value="1"/>
</dbReference>
<organism evidence="12 13">
    <name type="scientific">Agrobacterium tumefaciens</name>
    <dbReference type="NCBI Taxonomy" id="358"/>
    <lineage>
        <taxon>Bacteria</taxon>
        <taxon>Pseudomonadati</taxon>
        <taxon>Pseudomonadota</taxon>
        <taxon>Alphaproteobacteria</taxon>
        <taxon>Hyphomicrobiales</taxon>
        <taxon>Rhizobiaceae</taxon>
        <taxon>Rhizobium/Agrobacterium group</taxon>
        <taxon>Agrobacterium</taxon>
        <taxon>Agrobacterium tumefaciens complex</taxon>
    </lineage>
</organism>
<evidence type="ECO:0000256" key="5">
    <source>
        <dbReference type="ARBA" id="ARBA00022741"/>
    </source>
</evidence>